<dbReference type="PANTHER" id="PTHR36440">
    <property type="entry name" value="PUTATIVE (AFU_ORTHOLOGUE AFUA_8G07350)-RELATED"/>
    <property type="match status" value="1"/>
</dbReference>
<dbReference type="InterPro" id="IPR011051">
    <property type="entry name" value="RmlC_Cupin_sf"/>
</dbReference>
<gene>
    <name evidence="2" type="ORF">FHR75_004451</name>
</gene>
<dbReference type="Pfam" id="PF07883">
    <property type="entry name" value="Cupin_2"/>
    <property type="match status" value="1"/>
</dbReference>
<dbReference type="GO" id="GO:0051213">
    <property type="term" value="F:dioxygenase activity"/>
    <property type="evidence" value="ECO:0007669"/>
    <property type="project" value="UniProtKB-KW"/>
</dbReference>
<dbReference type="SUPFAM" id="SSF51182">
    <property type="entry name" value="RmlC-like cupins"/>
    <property type="match status" value="1"/>
</dbReference>
<keyword evidence="2" id="KW-0560">Oxidoreductase</keyword>
<evidence type="ECO:0000313" key="2">
    <source>
        <dbReference type="EMBL" id="MBB2903608.1"/>
    </source>
</evidence>
<evidence type="ECO:0000313" key="3">
    <source>
        <dbReference type="Proteomes" id="UP000533269"/>
    </source>
</evidence>
<dbReference type="InterPro" id="IPR014710">
    <property type="entry name" value="RmlC-like_jellyroll"/>
</dbReference>
<dbReference type="EMBL" id="JACHVY010000011">
    <property type="protein sequence ID" value="MBB2903608.1"/>
    <property type="molecule type" value="Genomic_DNA"/>
</dbReference>
<comment type="caution">
    <text evidence="2">The sequence shown here is derived from an EMBL/GenBank/DDBJ whole genome shotgun (WGS) entry which is preliminary data.</text>
</comment>
<dbReference type="InterPro" id="IPR013096">
    <property type="entry name" value="Cupin_2"/>
</dbReference>
<sequence length="177" mass="18566">MSASEDAALPSTPSAPSAALSSHLTMPFISTTDTQDAIEFLGAVERIRVDGRRTAGELAVHEVQAVRGHGSPMHRHTRASETFLVLDGELRVLVDDIDITAGAGSAAILPPGHTHGFVVTSPTARYLTLHTPSGFDAFVRAAGHPEGFTHPDPPDPEALTRLAAQYGVEIVGPPPLP</sequence>
<protein>
    <submittedName>
        <fullName evidence="2">Quercetin dioxygenase-like cupin family protein</fullName>
    </submittedName>
</protein>
<dbReference type="InterPro" id="IPR053146">
    <property type="entry name" value="QDO-like"/>
</dbReference>
<name>A0A7W4TR79_KINRA</name>
<dbReference type="RefSeq" id="WP_183393203.1">
    <property type="nucleotide sequence ID" value="NZ_JACHVY010000011.1"/>
</dbReference>
<dbReference type="Gene3D" id="2.60.120.10">
    <property type="entry name" value="Jelly Rolls"/>
    <property type="match status" value="1"/>
</dbReference>
<dbReference type="PANTHER" id="PTHR36440:SF1">
    <property type="entry name" value="PUTATIVE (AFU_ORTHOLOGUE AFUA_8G07350)-RELATED"/>
    <property type="match status" value="1"/>
</dbReference>
<accession>A0A7W4TR79</accession>
<feature type="domain" description="Cupin type-2" evidence="1">
    <location>
        <begin position="68"/>
        <end position="122"/>
    </location>
</feature>
<organism evidence="2 3">
    <name type="scientific">Kineococcus radiotolerans</name>
    <dbReference type="NCBI Taxonomy" id="131568"/>
    <lineage>
        <taxon>Bacteria</taxon>
        <taxon>Bacillati</taxon>
        <taxon>Actinomycetota</taxon>
        <taxon>Actinomycetes</taxon>
        <taxon>Kineosporiales</taxon>
        <taxon>Kineosporiaceae</taxon>
        <taxon>Kineococcus</taxon>
    </lineage>
</organism>
<reference evidence="2 3" key="2">
    <citation type="submission" date="2020-08" db="EMBL/GenBank/DDBJ databases">
        <authorList>
            <person name="Partida-Martinez L."/>
            <person name="Huntemann M."/>
            <person name="Clum A."/>
            <person name="Wang J."/>
            <person name="Palaniappan K."/>
            <person name="Ritter S."/>
            <person name="Chen I.-M."/>
            <person name="Stamatis D."/>
            <person name="Reddy T."/>
            <person name="O'Malley R."/>
            <person name="Daum C."/>
            <person name="Shapiro N."/>
            <person name="Ivanova N."/>
            <person name="Kyrpides N."/>
            <person name="Woyke T."/>
        </authorList>
    </citation>
    <scope>NUCLEOTIDE SEQUENCE [LARGE SCALE GENOMIC DNA]</scope>
    <source>
        <strain evidence="2 3">AS2.23</strain>
    </source>
</reference>
<dbReference type="AlphaFoldDB" id="A0A7W4TR79"/>
<evidence type="ECO:0000259" key="1">
    <source>
        <dbReference type="Pfam" id="PF07883"/>
    </source>
</evidence>
<keyword evidence="2" id="KW-0223">Dioxygenase</keyword>
<reference evidence="2 3" key="1">
    <citation type="submission" date="2020-08" db="EMBL/GenBank/DDBJ databases">
        <title>The Agave Microbiome: Exploring the role of microbial communities in plant adaptations to desert environments.</title>
        <authorList>
            <person name="Partida-Martinez L.P."/>
        </authorList>
    </citation>
    <scope>NUCLEOTIDE SEQUENCE [LARGE SCALE GENOMIC DNA]</scope>
    <source>
        <strain evidence="2 3">AS2.23</strain>
    </source>
</reference>
<proteinExistence type="predicted"/>
<dbReference type="Proteomes" id="UP000533269">
    <property type="component" value="Unassembled WGS sequence"/>
</dbReference>